<keyword evidence="3" id="KW-1185">Reference proteome</keyword>
<reference evidence="2 3" key="1">
    <citation type="submission" date="2022-12" db="EMBL/GenBank/DDBJ databases">
        <title>Draft genome sequence of Paenibacillus sp. dW9.</title>
        <authorList>
            <person name="Choi E.-W."/>
            <person name="Kim D.-U."/>
        </authorList>
    </citation>
    <scope>NUCLEOTIDE SEQUENCE [LARGE SCALE GENOMIC DNA]</scope>
    <source>
        <strain evidence="3">dW9</strain>
    </source>
</reference>
<comment type="caution">
    <text evidence="2">The sequence shown here is derived from an EMBL/GenBank/DDBJ whole genome shotgun (WGS) entry which is preliminary data.</text>
</comment>
<evidence type="ECO:0000256" key="1">
    <source>
        <dbReference type="SAM" id="Phobius"/>
    </source>
</evidence>
<keyword evidence="1" id="KW-1133">Transmembrane helix</keyword>
<dbReference type="EMBL" id="JAQAGZ010000003">
    <property type="protein sequence ID" value="MCZ8512107.1"/>
    <property type="molecule type" value="Genomic_DNA"/>
</dbReference>
<keyword evidence="1" id="KW-0812">Transmembrane</keyword>
<evidence type="ECO:0008006" key="4">
    <source>
        <dbReference type="Google" id="ProtNLM"/>
    </source>
</evidence>
<keyword evidence="1" id="KW-0472">Membrane</keyword>
<evidence type="ECO:0000313" key="3">
    <source>
        <dbReference type="Proteomes" id="UP001527882"/>
    </source>
</evidence>
<accession>A0ABT4Q5P1</accession>
<evidence type="ECO:0000313" key="2">
    <source>
        <dbReference type="EMBL" id="MCZ8512107.1"/>
    </source>
</evidence>
<dbReference type="Proteomes" id="UP001527882">
    <property type="component" value="Unassembled WGS sequence"/>
</dbReference>
<organism evidence="2 3">
    <name type="scientific">Paenibacillus gyeongsangnamensis</name>
    <dbReference type="NCBI Taxonomy" id="3388067"/>
    <lineage>
        <taxon>Bacteria</taxon>
        <taxon>Bacillati</taxon>
        <taxon>Bacillota</taxon>
        <taxon>Bacilli</taxon>
        <taxon>Bacillales</taxon>
        <taxon>Paenibacillaceae</taxon>
        <taxon>Paenibacillus</taxon>
    </lineage>
</organism>
<proteinExistence type="predicted"/>
<gene>
    <name evidence="2" type="ORF">O9H85_06635</name>
</gene>
<dbReference type="RefSeq" id="WP_269880493.1">
    <property type="nucleotide sequence ID" value="NZ_JAQAGZ010000003.1"/>
</dbReference>
<name>A0ABT4Q5P1_9BACL</name>
<feature type="transmembrane region" description="Helical" evidence="1">
    <location>
        <begin position="21"/>
        <end position="42"/>
    </location>
</feature>
<sequence>MHKNKPTYLKRRTKDEPNKKLIIWVSSIFAVLVVLMAALLIFNR</sequence>
<protein>
    <recommendedName>
        <fullName evidence="4">DUF4044 domain-containing protein</fullName>
    </recommendedName>
</protein>